<dbReference type="Proteomes" id="UP001140949">
    <property type="component" value="Unassembled WGS sequence"/>
</dbReference>
<proteinExistence type="inferred from homology"/>
<accession>A0AAX6GCN2</accession>
<dbReference type="SMART" id="SM00382">
    <property type="entry name" value="AAA"/>
    <property type="match status" value="1"/>
</dbReference>
<dbReference type="InterPro" id="IPR003959">
    <property type="entry name" value="ATPase_AAA_core"/>
</dbReference>
<dbReference type="Pfam" id="PF25568">
    <property type="entry name" value="AAA_lid_At3g28540"/>
    <property type="match status" value="1"/>
</dbReference>
<dbReference type="SUPFAM" id="SSF52540">
    <property type="entry name" value="P-loop containing nucleoside triphosphate hydrolases"/>
    <property type="match status" value="1"/>
</dbReference>
<evidence type="ECO:0000313" key="8">
    <source>
        <dbReference type="Proteomes" id="UP001140949"/>
    </source>
</evidence>
<dbReference type="CDD" id="cd19510">
    <property type="entry name" value="RecA-like_BCS1"/>
    <property type="match status" value="1"/>
</dbReference>
<dbReference type="Pfam" id="PF14363">
    <property type="entry name" value="AAA_assoc"/>
    <property type="match status" value="1"/>
</dbReference>
<dbReference type="PROSITE" id="PS00674">
    <property type="entry name" value="AAA"/>
    <property type="match status" value="1"/>
</dbReference>
<reference evidence="7" key="2">
    <citation type="submission" date="2023-04" db="EMBL/GenBank/DDBJ databases">
        <authorList>
            <person name="Bruccoleri R.E."/>
            <person name="Oakeley E.J."/>
            <person name="Faust A.-M."/>
            <person name="Dessus-Babus S."/>
            <person name="Altorfer M."/>
            <person name="Burckhardt D."/>
            <person name="Oertli M."/>
            <person name="Naumann U."/>
            <person name="Petersen F."/>
            <person name="Wong J."/>
        </authorList>
    </citation>
    <scope>NUCLEOTIDE SEQUENCE</scope>
    <source>
        <strain evidence="7">GSM-AAB239-AS_SAM_17_03QT</strain>
        <tissue evidence="7">Leaf</tissue>
    </source>
</reference>
<dbReference type="Pfam" id="PF00004">
    <property type="entry name" value="AAA"/>
    <property type="match status" value="2"/>
</dbReference>
<dbReference type="EMBL" id="JANAVB010021198">
    <property type="protein sequence ID" value="KAJ6826045.1"/>
    <property type="molecule type" value="Genomic_DNA"/>
</dbReference>
<comment type="caution">
    <text evidence="7">The sequence shown here is derived from an EMBL/GenBank/DDBJ whole genome shotgun (WGS) entry which is preliminary data.</text>
</comment>
<gene>
    <name evidence="7" type="ORF">M6B38_374315</name>
</gene>
<comment type="similarity">
    <text evidence="2">Belongs to the AAA ATPase family. BCS1 subfamily.</text>
</comment>
<keyword evidence="3" id="KW-0460">Magnesium</keyword>
<dbReference type="GO" id="GO:0006950">
    <property type="term" value="P:response to stress"/>
    <property type="evidence" value="ECO:0007669"/>
    <property type="project" value="UniProtKB-ARBA"/>
</dbReference>
<sequence>MEMIWDWKSIGSLLATVIFLRSAVNDFVPHELRNFLRSLFARLYSSLRPSSTVIIDEFEPSGGDNELFEASQSYLSWRCLSSAPVLRLCKPRHSRTILSSLPSAHSATDYFNGAQFDWVFHSVDKPSAANNIFARSSSSEHRYFDLSFHRRYKEMVHSHYIPFILEEAARLKDKSRERKLYTNRSIASPGELWSSVPFHHPSTFDTLAIDPALSDSIRSDLLRFSARREYYARVGRAWKRGYLLHGPPGTGKTSLIAAIANFLEFDVYDLELTSVTSNSNLRKLLISTSSKSVIVVEDVDCSLDLSDRKKFKNLIHPGSNYGGVDECVSPASAASPFATVNLSGVLNFVDGLWSSCVGERLMIFTTNHPERLDPALLRPGRMDRKIELSYCQPAAFRILAKNYLQKEIVEGCQLEMMEEAEGLLKEVTMTPAEIAEIFMGCDGDAADVGLKKVVEELKRRSRKVVQQSSNGGELLERGGTEDAKVDLKGLVEGKPL</sequence>
<dbReference type="PANTHER" id="PTHR23070">
    <property type="entry name" value="BCS1 AAA-TYPE ATPASE"/>
    <property type="match status" value="1"/>
</dbReference>
<evidence type="ECO:0000256" key="5">
    <source>
        <dbReference type="RuleBase" id="RU003651"/>
    </source>
</evidence>
<organism evidence="7 8">
    <name type="scientific">Iris pallida</name>
    <name type="common">Sweet iris</name>
    <dbReference type="NCBI Taxonomy" id="29817"/>
    <lineage>
        <taxon>Eukaryota</taxon>
        <taxon>Viridiplantae</taxon>
        <taxon>Streptophyta</taxon>
        <taxon>Embryophyta</taxon>
        <taxon>Tracheophyta</taxon>
        <taxon>Spermatophyta</taxon>
        <taxon>Magnoliopsida</taxon>
        <taxon>Liliopsida</taxon>
        <taxon>Asparagales</taxon>
        <taxon>Iridaceae</taxon>
        <taxon>Iridoideae</taxon>
        <taxon>Irideae</taxon>
        <taxon>Iris</taxon>
    </lineage>
</organism>
<feature type="domain" description="AAA+ ATPase" evidence="6">
    <location>
        <begin position="238"/>
        <end position="392"/>
    </location>
</feature>
<reference evidence="7" key="1">
    <citation type="journal article" date="2023" name="GigaByte">
        <title>Genome assembly of the bearded iris, Iris pallida Lam.</title>
        <authorList>
            <person name="Bruccoleri R.E."/>
            <person name="Oakeley E.J."/>
            <person name="Faust A.M.E."/>
            <person name="Altorfer M."/>
            <person name="Dessus-Babus S."/>
            <person name="Burckhardt D."/>
            <person name="Oertli M."/>
            <person name="Naumann U."/>
            <person name="Petersen F."/>
            <person name="Wong J."/>
        </authorList>
    </citation>
    <scope>NUCLEOTIDE SEQUENCE</scope>
    <source>
        <strain evidence="7">GSM-AAB239-AS_SAM_17_03QT</strain>
    </source>
</reference>
<dbReference type="InterPro" id="IPR027417">
    <property type="entry name" value="P-loop_NTPase"/>
</dbReference>
<keyword evidence="8" id="KW-1185">Reference proteome</keyword>
<dbReference type="InterPro" id="IPR058017">
    <property type="entry name" value="At3g28540-like_C"/>
</dbReference>
<dbReference type="AlphaFoldDB" id="A0AAX6GCN2"/>
<protein>
    <submittedName>
        <fullName evidence="7">Pentatricopeptide repeat-containing protein, chloroplastic</fullName>
    </submittedName>
</protein>
<evidence type="ECO:0000256" key="2">
    <source>
        <dbReference type="ARBA" id="ARBA00007448"/>
    </source>
</evidence>
<evidence type="ECO:0000256" key="4">
    <source>
        <dbReference type="ARBA" id="ARBA00049360"/>
    </source>
</evidence>
<dbReference type="InterPro" id="IPR003960">
    <property type="entry name" value="ATPase_AAA_CS"/>
</dbReference>
<dbReference type="InterPro" id="IPR025753">
    <property type="entry name" value="AAA_N_dom"/>
</dbReference>
<name>A0AAX6GCN2_IRIPA</name>
<dbReference type="Gene3D" id="3.40.50.300">
    <property type="entry name" value="P-loop containing nucleotide triphosphate hydrolases"/>
    <property type="match status" value="1"/>
</dbReference>
<comment type="catalytic activity">
    <reaction evidence="4">
        <text>ATP + H2O = ADP + phosphate + H(+)</text>
        <dbReference type="Rhea" id="RHEA:13065"/>
        <dbReference type="ChEBI" id="CHEBI:15377"/>
        <dbReference type="ChEBI" id="CHEBI:15378"/>
        <dbReference type="ChEBI" id="CHEBI:30616"/>
        <dbReference type="ChEBI" id="CHEBI:43474"/>
        <dbReference type="ChEBI" id="CHEBI:456216"/>
    </reaction>
</comment>
<evidence type="ECO:0000256" key="3">
    <source>
        <dbReference type="ARBA" id="ARBA00022842"/>
    </source>
</evidence>
<keyword evidence="5" id="KW-0547">Nucleotide-binding</keyword>
<dbReference type="Gene3D" id="6.10.280.40">
    <property type="match status" value="1"/>
</dbReference>
<evidence type="ECO:0000256" key="1">
    <source>
        <dbReference type="ARBA" id="ARBA00001946"/>
    </source>
</evidence>
<dbReference type="InterPro" id="IPR003593">
    <property type="entry name" value="AAA+_ATPase"/>
</dbReference>
<dbReference type="InterPro" id="IPR050747">
    <property type="entry name" value="Mitochondrial_chaperone_BCS1"/>
</dbReference>
<evidence type="ECO:0000313" key="7">
    <source>
        <dbReference type="EMBL" id="KAJ6826045.1"/>
    </source>
</evidence>
<keyword evidence="5" id="KW-0067">ATP-binding</keyword>
<dbReference type="GO" id="GO:0005524">
    <property type="term" value="F:ATP binding"/>
    <property type="evidence" value="ECO:0007669"/>
    <property type="project" value="UniProtKB-KW"/>
</dbReference>
<comment type="cofactor">
    <cofactor evidence="1">
        <name>Mg(2+)</name>
        <dbReference type="ChEBI" id="CHEBI:18420"/>
    </cofactor>
</comment>
<dbReference type="GO" id="GO:0016887">
    <property type="term" value="F:ATP hydrolysis activity"/>
    <property type="evidence" value="ECO:0007669"/>
    <property type="project" value="InterPro"/>
</dbReference>
<evidence type="ECO:0000259" key="6">
    <source>
        <dbReference type="SMART" id="SM00382"/>
    </source>
</evidence>